<evidence type="ECO:0000256" key="2">
    <source>
        <dbReference type="SAM" id="SignalP"/>
    </source>
</evidence>
<keyword evidence="5" id="KW-1185">Reference proteome</keyword>
<dbReference type="Pfam" id="PF13505">
    <property type="entry name" value="OMP_b-brl"/>
    <property type="match status" value="1"/>
</dbReference>
<feature type="chain" id="PRO_5020420660" evidence="2">
    <location>
        <begin position="27"/>
        <end position="198"/>
    </location>
</feature>
<dbReference type="InterPro" id="IPR027385">
    <property type="entry name" value="Beta-barrel_OMP"/>
</dbReference>
<evidence type="ECO:0000259" key="3">
    <source>
        <dbReference type="Pfam" id="PF13505"/>
    </source>
</evidence>
<organism evidence="4 5">
    <name type="scientific">Dyella soli</name>
    <dbReference type="NCBI Taxonomy" id="522319"/>
    <lineage>
        <taxon>Bacteria</taxon>
        <taxon>Pseudomonadati</taxon>
        <taxon>Pseudomonadota</taxon>
        <taxon>Gammaproteobacteria</taxon>
        <taxon>Lysobacterales</taxon>
        <taxon>Rhodanobacteraceae</taxon>
        <taxon>Dyella</taxon>
    </lineage>
</organism>
<dbReference type="InterPro" id="IPR011250">
    <property type="entry name" value="OMP/PagP_B-barrel"/>
</dbReference>
<dbReference type="EMBL" id="SJTG01000006">
    <property type="protein sequence ID" value="TCI06440.1"/>
    <property type="molecule type" value="Genomic_DNA"/>
</dbReference>
<dbReference type="Proteomes" id="UP000291822">
    <property type="component" value="Unassembled WGS sequence"/>
</dbReference>
<proteinExistence type="predicted"/>
<dbReference type="AlphaFoldDB" id="A0A4R0YE79"/>
<name>A0A4R0YE79_9GAMM</name>
<accession>A0A4R0YE79</accession>
<reference evidence="4 5" key="1">
    <citation type="submission" date="2019-02" db="EMBL/GenBank/DDBJ databases">
        <title>Dyella amyloliquefaciens sp. nov., isolated from forest soil.</title>
        <authorList>
            <person name="Gao Z.-H."/>
            <person name="Qiu L.-H."/>
        </authorList>
    </citation>
    <scope>NUCLEOTIDE SEQUENCE [LARGE SCALE GENOMIC DNA]</scope>
    <source>
        <strain evidence="4 5">KACC 12747</strain>
    </source>
</reference>
<evidence type="ECO:0000313" key="5">
    <source>
        <dbReference type="Proteomes" id="UP000291822"/>
    </source>
</evidence>
<sequence length="198" mass="21441">MEHSMNKTFIAAALAVAAVSPFAAQADESNQLDNFFVAGNLGQSNYRLGGASDKTDVFQNVRFGWRWNGLVGAEVGYAYLGKVKNNYDFASASAKPRAVQLGVTAKYNFLDNWYVTGHGGYLRSRTTAAVTVGDVSASEKSWNNGWYAGAGVGYDVTHNVSLALNYDNFHVKYGRAGASEPQENTNVAAYSASVEYRF</sequence>
<protein>
    <submittedName>
        <fullName evidence="4">Porin family protein</fullName>
    </submittedName>
</protein>
<feature type="signal peptide" evidence="2">
    <location>
        <begin position="1"/>
        <end position="26"/>
    </location>
</feature>
<evidence type="ECO:0000256" key="1">
    <source>
        <dbReference type="ARBA" id="ARBA00022729"/>
    </source>
</evidence>
<gene>
    <name evidence="4" type="ORF">EZM97_33695</name>
</gene>
<dbReference type="SUPFAM" id="SSF56925">
    <property type="entry name" value="OMPA-like"/>
    <property type="match status" value="1"/>
</dbReference>
<dbReference type="Gene3D" id="2.40.160.20">
    <property type="match status" value="1"/>
</dbReference>
<feature type="domain" description="Outer membrane protein beta-barrel" evidence="3">
    <location>
        <begin position="10"/>
        <end position="198"/>
    </location>
</feature>
<comment type="caution">
    <text evidence="4">The sequence shown here is derived from an EMBL/GenBank/DDBJ whole genome shotgun (WGS) entry which is preliminary data.</text>
</comment>
<keyword evidence="1 2" id="KW-0732">Signal</keyword>
<evidence type="ECO:0000313" key="4">
    <source>
        <dbReference type="EMBL" id="TCI06440.1"/>
    </source>
</evidence>